<dbReference type="SUPFAM" id="SSF53756">
    <property type="entry name" value="UDP-Glycosyltransferase/glycogen phosphorylase"/>
    <property type="match status" value="1"/>
</dbReference>
<dbReference type="RefSeq" id="WP_145219173.1">
    <property type="nucleotide sequence ID" value="NZ_CP036269.1"/>
</dbReference>
<dbReference type="GO" id="GO:0008713">
    <property type="term" value="F:ADP-heptose-lipopolysaccharide heptosyltransferase activity"/>
    <property type="evidence" value="ECO:0007669"/>
    <property type="project" value="TreeGrafter"/>
</dbReference>
<evidence type="ECO:0000256" key="1">
    <source>
        <dbReference type="ARBA" id="ARBA00022676"/>
    </source>
</evidence>
<keyword evidence="4" id="KW-1185">Reference proteome</keyword>
<dbReference type="Gene3D" id="3.40.50.2000">
    <property type="entry name" value="Glycogen Phosphorylase B"/>
    <property type="match status" value="1"/>
</dbReference>
<evidence type="ECO:0000256" key="2">
    <source>
        <dbReference type="ARBA" id="ARBA00022679"/>
    </source>
</evidence>
<keyword evidence="2 3" id="KW-0808">Transferase</keyword>
<dbReference type="Proteomes" id="UP000317171">
    <property type="component" value="Chromosome"/>
</dbReference>
<proteinExistence type="predicted"/>
<protein>
    <submittedName>
        <fullName evidence="3">Glycosyltransferase family 9 (Heptosyltransferase)</fullName>
    </submittedName>
</protein>
<sequence>MEPRKIILSNSLSPGDIVMLTATLRDLHRAYPGRFLTDVRTTAMQIWENNPYITPLDPGEPGVTTIKMQYPLVHQSNRSSFHFIHGFTQYLEKQLDLKIPVTNFHGDIHLTEQEKRWMSQVRETGFQGNYWIMMAGGKYDFTAKWWNPAFYQQVVDHFRGRIQFVQCGEAKHFHPPLEGVINLIGKTDTRQFIRLMYHADGVVCPVTFAMHLAAAVETKRGKPKNRAAVVLAGGREPAQWEAYPHHQFINTNGALRCCDQGGCWKSRCQPVDDNDPKNQDLCLYPVQVTEDLQIPKCMNMIAPQDVIRRIEMYFEGGALQYNQPQVERNSFERREVQAV</sequence>
<dbReference type="AlphaFoldDB" id="A0A517RJK0"/>
<dbReference type="Pfam" id="PF01075">
    <property type="entry name" value="Glyco_transf_9"/>
    <property type="match status" value="1"/>
</dbReference>
<dbReference type="InterPro" id="IPR051199">
    <property type="entry name" value="LPS_LOS_Heptosyltrfase"/>
</dbReference>
<dbReference type="InterPro" id="IPR002201">
    <property type="entry name" value="Glyco_trans_9"/>
</dbReference>
<reference evidence="3 4" key="1">
    <citation type="submission" date="2019-02" db="EMBL/GenBank/DDBJ databases">
        <title>Deep-cultivation of Planctomycetes and their phenomic and genomic characterization uncovers novel biology.</title>
        <authorList>
            <person name="Wiegand S."/>
            <person name="Jogler M."/>
            <person name="Boedeker C."/>
            <person name="Pinto D."/>
            <person name="Vollmers J."/>
            <person name="Rivas-Marin E."/>
            <person name="Kohn T."/>
            <person name="Peeters S.H."/>
            <person name="Heuer A."/>
            <person name="Rast P."/>
            <person name="Oberbeckmann S."/>
            <person name="Bunk B."/>
            <person name="Jeske O."/>
            <person name="Meyerdierks A."/>
            <person name="Storesund J.E."/>
            <person name="Kallscheuer N."/>
            <person name="Luecker S."/>
            <person name="Lage O.M."/>
            <person name="Pohl T."/>
            <person name="Merkel B.J."/>
            <person name="Hornburger P."/>
            <person name="Mueller R.-W."/>
            <person name="Bruemmer F."/>
            <person name="Labrenz M."/>
            <person name="Spormann A.M."/>
            <person name="Op den Camp H."/>
            <person name="Overmann J."/>
            <person name="Amann R."/>
            <person name="Jetten M.S.M."/>
            <person name="Mascher T."/>
            <person name="Medema M.H."/>
            <person name="Devos D.P."/>
            <person name="Kaster A.-K."/>
            <person name="Ovreas L."/>
            <person name="Rohde M."/>
            <person name="Galperin M.Y."/>
            <person name="Jogler C."/>
        </authorList>
    </citation>
    <scope>NUCLEOTIDE SEQUENCE [LARGE SCALE GENOMIC DNA]</scope>
    <source>
        <strain evidence="3 4">Pan241w</strain>
    </source>
</reference>
<dbReference type="KEGG" id="gaz:Pan241w_41480"/>
<dbReference type="PANTHER" id="PTHR30160">
    <property type="entry name" value="TETRAACYLDISACCHARIDE 4'-KINASE-RELATED"/>
    <property type="match status" value="1"/>
</dbReference>
<dbReference type="GO" id="GO:0009244">
    <property type="term" value="P:lipopolysaccharide core region biosynthetic process"/>
    <property type="evidence" value="ECO:0007669"/>
    <property type="project" value="TreeGrafter"/>
</dbReference>
<organism evidence="3 4">
    <name type="scientific">Gimesia alba</name>
    <dbReference type="NCBI Taxonomy" id="2527973"/>
    <lineage>
        <taxon>Bacteria</taxon>
        <taxon>Pseudomonadati</taxon>
        <taxon>Planctomycetota</taxon>
        <taxon>Planctomycetia</taxon>
        <taxon>Planctomycetales</taxon>
        <taxon>Planctomycetaceae</taxon>
        <taxon>Gimesia</taxon>
    </lineage>
</organism>
<dbReference type="EMBL" id="CP036269">
    <property type="protein sequence ID" value="QDT44043.1"/>
    <property type="molecule type" value="Genomic_DNA"/>
</dbReference>
<evidence type="ECO:0000313" key="4">
    <source>
        <dbReference type="Proteomes" id="UP000317171"/>
    </source>
</evidence>
<keyword evidence="1" id="KW-0328">Glycosyltransferase</keyword>
<dbReference type="GO" id="GO:0005829">
    <property type="term" value="C:cytosol"/>
    <property type="evidence" value="ECO:0007669"/>
    <property type="project" value="TreeGrafter"/>
</dbReference>
<dbReference type="OrthoDB" id="9781892at2"/>
<evidence type="ECO:0000313" key="3">
    <source>
        <dbReference type="EMBL" id="QDT44043.1"/>
    </source>
</evidence>
<accession>A0A517RJK0</accession>
<gene>
    <name evidence="3" type="ORF">Pan241w_41480</name>
</gene>
<name>A0A517RJK0_9PLAN</name>